<dbReference type="InterPro" id="IPR016039">
    <property type="entry name" value="Thiolase-like"/>
</dbReference>
<reference evidence="13" key="1">
    <citation type="submission" date="2021-06" db="EMBL/GenBank/DDBJ databases">
        <title>Sequencing of actinobacteria type strains.</title>
        <authorList>
            <person name="Nguyen G.-S."/>
            <person name="Wentzel A."/>
        </authorList>
    </citation>
    <scope>NUCLEOTIDE SEQUENCE</scope>
    <source>
        <strain evidence="13">P38-E01</strain>
    </source>
</reference>
<dbReference type="EMBL" id="JAELVF020000001">
    <property type="protein sequence ID" value="MBU7597839.1"/>
    <property type="molecule type" value="Genomic_DNA"/>
</dbReference>
<keyword evidence="7 9" id="KW-0275">Fatty acid biosynthesis</keyword>
<comment type="pathway">
    <text evidence="9">Lipid metabolism; fatty acid biosynthesis.</text>
</comment>
<keyword evidence="9" id="KW-0511">Multifunctional enzyme</keyword>
<evidence type="ECO:0000256" key="1">
    <source>
        <dbReference type="ARBA" id="ARBA00008642"/>
    </source>
</evidence>
<dbReference type="Gene3D" id="3.40.47.10">
    <property type="match status" value="1"/>
</dbReference>
<feature type="domain" description="Beta-ketoacyl-[acyl-carrier-protein] synthase III N-terminal" evidence="12">
    <location>
        <begin position="129"/>
        <end position="209"/>
    </location>
</feature>
<sequence length="355" mass="36222">MSNSEAPSGRSAGLPTGRAPGRSAVLAGLGGWVPPRQVTNADLSARLDTSDSWIRSRTGIATRHVVAPGDATSDLAVEAGRLALKSAGGADGEDGADAVVLATTTPDRPCPATAPEVADRLGLGGSAAFDVSAVCTGFLYALAAGQGLIAAGTAERVLVIGADAFTTIIDPQDRGTAVIFADGAGAVVLRAGRPDEPGALGRVFLGSDGSRSQLIQVPAGGSRQRSTGVPARERDTYFQMSGQQTFRQAVERMSAVSRQAVDSAGWKLADVDRIAAHQANARILGAVGEELGVPEERFLSNIEHVGNTGAASIPLLLHHSHADRSLGTGDRLLLTAFGAGLAWGATTVVWPDLPG</sequence>
<organism evidence="13 14">
    <name type="scientific">Streptomyces tardus</name>
    <dbReference type="NCBI Taxonomy" id="2780544"/>
    <lineage>
        <taxon>Bacteria</taxon>
        <taxon>Bacillati</taxon>
        <taxon>Actinomycetota</taxon>
        <taxon>Actinomycetes</taxon>
        <taxon>Kitasatosporales</taxon>
        <taxon>Streptomycetaceae</taxon>
        <taxon>Streptomyces</taxon>
    </lineage>
</organism>
<evidence type="ECO:0000256" key="9">
    <source>
        <dbReference type="HAMAP-Rule" id="MF_01815"/>
    </source>
</evidence>
<dbReference type="GO" id="GO:0005737">
    <property type="term" value="C:cytoplasm"/>
    <property type="evidence" value="ECO:0007669"/>
    <property type="project" value="UniProtKB-SubCell"/>
</dbReference>
<dbReference type="InterPro" id="IPR004655">
    <property type="entry name" value="FabH"/>
</dbReference>
<feature type="region of interest" description="ACP-binding" evidence="9">
    <location>
        <begin position="278"/>
        <end position="282"/>
    </location>
</feature>
<keyword evidence="5 9" id="KW-0276">Fatty acid metabolism</keyword>
<dbReference type="SUPFAM" id="SSF53901">
    <property type="entry name" value="Thiolase-like"/>
    <property type="match status" value="1"/>
</dbReference>
<dbReference type="InterPro" id="IPR013751">
    <property type="entry name" value="ACP_syn_III_N"/>
</dbReference>
<protein>
    <recommendedName>
        <fullName evidence="9">Beta-ketoacyl-[acyl-carrier-protein] synthase III</fullName>
        <shortName evidence="9">Beta-ketoacyl-ACP synthase III</shortName>
        <shortName evidence="9">KAS III</shortName>
        <ecNumber evidence="9">2.3.1.180</ecNumber>
    </recommendedName>
    <alternativeName>
        <fullName evidence="9">3-oxoacyl-[acyl-carrier-protein] synthase 3</fullName>
    </alternativeName>
    <alternativeName>
        <fullName evidence="9">3-oxoacyl-[acyl-carrier-protein] synthase III</fullName>
    </alternativeName>
</protein>
<evidence type="ECO:0000256" key="10">
    <source>
        <dbReference type="SAM" id="MobiDB-lite"/>
    </source>
</evidence>
<dbReference type="GO" id="GO:0033818">
    <property type="term" value="F:beta-ketoacyl-acyl-carrier-protein synthase III activity"/>
    <property type="evidence" value="ECO:0007669"/>
    <property type="project" value="UniProtKB-UniRule"/>
</dbReference>
<gene>
    <name evidence="9" type="primary">fabH</name>
    <name evidence="13" type="ORF">JGS22_009465</name>
</gene>
<evidence type="ECO:0000256" key="5">
    <source>
        <dbReference type="ARBA" id="ARBA00022832"/>
    </source>
</evidence>
<evidence type="ECO:0000256" key="4">
    <source>
        <dbReference type="ARBA" id="ARBA00022679"/>
    </source>
</evidence>
<comment type="subcellular location">
    <subcellularLocation>
        <location evidence="9">Cytoplasm</location>
    </subcellularLocation>
</comment>
<keyword evidence="3 9" id="KW-0444">Lipid biosynthesis</keyword>
<feature type="active site" evidence="9">
    <location>
        <position position="135"/>
    </location>
</feature>
<keyword evidence="4 9" id="KW-0808">Transferase</keyword>
<keyword evidence="2 9" id="KW-0963">Cytoplasm</keyword>
<dbReference type="Proteomes" id="UP000694501">
    <property type="component" value="Unassembled WGS sequence"/>
</dbReference>
<evidence type="ECO:0000259" key="11">
    <source>
        <dbReference type="Pfam" id="PF08541"/>
    </source>
</evidence>
<comment type="subunit">
    <text evidence="9">Homodimer.</text>
</comment>
<evidence type="ECO:0000256" key="3">
    <source>
        <dbReference type="ARBA" id="ARBA00022516"/>
    </source>
</evidence>
<dbReference type="CDD" id="cd00830">
    <property type="entry name" value="KAS_III"/>
    <property type="match status" value="1"/>
</dbReference>
<name>A0A949JG11_9ACTN</name>
<evidence type="ECO:0000313" key="14">
    <source>
        <dbReference type="Proteomes" id="UP000694501"/>
    </source>
</evidence>
<evidence type="ECO:0000256" key="7">
    <source>
        <dbReference type="ARBA" id="ARBA00023160"/>
    </source>
</evidence>
<evidence type="ECO:0000259" key="12">
    <source>
        <dbReference type="Pfam" id="PF08545"/>
    </source>
</evidence>
<dbReference type="GO" id="GO:0006633">
    <property type="term" value="P:fatty acid biosynthetic process"/>
    <property type="evidence" value="ECO:0007669"/>
    <property type="project" value="UniProtKB-UniRule"/>
</dbReference>
<feature type="active site" evidence="9">
    <location>
        <position position="307"/>
    </location>
</feature>
<keyword evidence="8 9" id="KW-0012">Acyltransferase</keyword>
<comment type="domain">
    <text evidence="9">The last Arg residue of the ACP-binding site is essential for the weak association between ACP/AcpP and FabH.</text>
</comment>
<evidence type="ECO:0000256" key="6">
    <source>
        <dbReference type="ARBA" id="ARBA00023098"/>
    </source>
</evidence>
<comment type="catalytic activity">
    <reaction evidence="9">
        <text>malonyl-[ACP] + acetyl-CoA + H(+) = 3-oxobutanoyl-[ACP] + CO2 + CoA</text>
        <dbReference type="Rhea" id="RHEA:12080"/>
        <dbReference type="Rhea" id="RHEA-COMP:9623"/>
        <dbReference type="Rhea" id="RHEA-COMP:9625"/>
        <dbReference type="ChEBI" id="CHEBI:15378"/>
        <dbReference type="ChEBI" id="CHEBI:16526"/>
        <dbReference type="ChEBI" id="CHEBI:57287"/>
        <dbReference type="ChEBI" id="CHEBI:57288"/>
        <dbReference type="ChEBI" id="CHEBI:78449"/>
        <dbReference type="ChEBI" id="CHEBI:78450"/>
        <dbReference type="EC" id="2.3.1.180"/>
    </reaction>
</comment>
<feature type="domain" description="Beta-ketoacyl-[acyl-carrier-protein] synthase III C-terminal" evidence="11">
    <location>
        <begin position="262"/>
        <end position="350"/>
    </location>
</feature>
<evidence type="ECO:0000313" key="13">
    <source>
        <dbReference type="EMBL" id="MBU7597839.1"/>
    </source>
</evidence>
<evidence type="ECO:0000256" key="2">
    <source>
        <dbReference type="ARBA" id="ARBA00022490"/>
    </source>
</evidence>
<feature type="region of interest" description="Disordered" evidence="10">
    <location>
        <begin position="1"/>
        <end position="21"/>
    </location>
</feature>
<dbReference type="GO" id="GO:0004315">
    <property type="term" value="F:3-oxoacyl-[acyl-carrier-protein] synthase activity"/>
    <property type="evidence" value="ECO:0007669"/>
    <property type="project" value="InterPro"/>
</dbReference>
<keyword evidence="6 9" id="KW-0443">Lipid metabolism</keyword>
<keyword evidence="14" id="KW-1185">Reference proteome</keyword>
<dbReference type="GO" id="GO:0044550">
    <property type="term" value="P:secondary metabolite biosynthetic process"/>
    <property type="evidence" value="ECO:0007669"/>
    <property type="project" value="TreeGrafter"/>
</dbReference>
<dbReference type="AlphaFoldDB" id="A0A949JG11"/>
<dbReference type="Pfam" id="PF08545">
    <property type="entry name" value="ACP_syn_III"/>
    <property type="match status" value="1"/>
</dbReference>
<dbReference type="NCBIfam" id="NF006829">
    <property type="entry name" value="PRK09352.1"/>
    <property type="match status" value="1"/>
</dbReference>
<comment type="caution">
    <text evidence="13">The sequence shown here is derived from an EMBL/GenBank/DDBJ whole genome shotgun (WGS) entry which is preliminary data.</text>
</comment>
<dbReference type="HAMAP" id="MF_01815">
    <property type="entry name" value="FabH"/>
    <property type="match status" value="1"/>
</dbReference>
<dbReference type="EC" id="2.3.1.180" evidence="9"/>
<accession>A0A949JG11</accession>
<evidence type="ECO:0000256" key="8">
    <source>
        <dbReference type="ARBA" id="ARBA00023315"/>
    </source>
</evidence>
<dbReference type="NCBIfam" id="TIGR00747">
    <property type="entry name" value="fabH"/>
    <property type="match status" value="1"/>
</dbReference>
<comment type="similarity">
    <text evidence="1 9">Belongs to the thiolase-like superfamily. FabH family.</text>
</comment>
<comment type="function">
    <text evidence="9">Catalyzes the condensation reaction of fatty acid synthesis by the addition to an acyl acceptor of two carbons from malonyl-ACP. Catalyzes the first condensation reaction which initiates fatty acid synthesis and may therefore play a role in governing the total rate of fatty acid production. Possesses both acetoacetyl-ACP synthase and acetyl transacylase activities. Its substrate specificity determines the biosynthesis of branched-chain and/or straight-chain of fatty acids.</text>
</comment>
<feature type="active site" evidence="9">
    <location>
        <position position="277"/>
    </location>
</feature>
<proteinExistence type="inferred from homology"/>
<dbReference type="InterPro" id="IPR013747">
    <property type="entry name" value="ACP_syn_III_C"/>
</dbReference>
<dbReference type="Pfam" id="PF08541">
    <property type="entry name" value="ACP_syn_III_C"/>
    <property type="match status" value="1"/>
</dbReference>
<dbReference type="PANTHER" id="PTHR34069:SF2">
    <property type="entry name" value="BETA-KETOACYL-[ACYL-CARRIER-PROTEIN] SYNTHASE III"/>
    <property type="match status" value="1"/>
</dbReference>
<dbReference type="PANTHER" id="PTHR34069">
    <property type="entry name" value="3-OXOACYL-[ACYL-CARRIER-PROTEIN] SYNTHASE 3"/>
    <property type="match status" value="1"/>
</dbReference>